<gene>
    <name evidence="1" type="ORF">HERILL_LOCUS6673</name>
</gene>
<sequence length="76" mass="8780">MWLHLTMVEVVSSKETTSPVSRLLSEDLFQTKSCPHTGGCRRSVANNAIKLPPCAREDRKSQDYPWNQMWMEEDLI</sequence>
<evidence type="ECO:0000313" key="1">
    <source>
        <dbReference type="EMBL" id="CAD7083737.1"/>
    </source>
</evidence>
<reference evidence="1 2" key="1">
    <citation type="submission" date="2020-11" db="EMBL/GenBank/DDBJ databases">
        <authorList>
            <person name="Wallbank WR R."/>
            <person name="Pardo Diaz C."/>
            <person name="Kozak K."/>
            <person name="Martin S."/>
            <person name="Jiggins C."/>
            <person name="Moest M."/>
            <person name="Warren A I."/>
            <person name="Generalovic N T."/>
            <person name="Byers J.R.P. K."/>
            <person name="Montejo-Kovacevich G."/>
            <person name="Yen C E."/>
        </authorList>
    </citation>
    <scope>NUCLEOTIDE SEQUENCE [LARGE SCALE GENOMIC DNA]</scope>
</reference>
<keyword evidence="2" id="KW-1185">Reference proteome</keyword>
<evidence type="ECO:0000313" key="2">
    <source>
        <dbReference type="Proteomes" id="UP000594454"/>
    </source>
</evidence>
<protein>
    <submittedName>
        <fullName evidence="1">Uncharacterized protein</fullName>
    </submittedName>
</protein>
<organism evidence="1 2">
    <name type="scientific">Hermetia illucens</name>
    <name type="common">Black soldier fly</name>
    <dbReference type="NCBI Taxonomy" id="343691"/>
    <lineage>
        <taxon>Eukaryota</taxon>
        <taxon>Metazoa</taxon>
        <taxon>Ecdysozoa</taxon>
        <taxon>Arthropoda</taxon>
        <taxon>Hexapoda</taxon>
        <taxon>Insecta</taxon>
        <taxon>Pterygota</taxon>
        <taxon>Neoptera</taxon>
        <taxon>Endopterygota</taxon>
        <taxon>Diptera</taxon>
        <taxon>Brachycera</taxon>
        <taxon>Stratiomyomorpha</taxon>
        <taxon>Stratiomyidae</taxon>
        <taxon>Hermetiinae</taxon>
        <taxon>Hermetia</taxon>
    </lineage>
</organism>
<name>A0A7R8UPK3_HERIL</name>
<proteinExistence type="predicted"/>
<accession>A0A7R8UPK3</accession>
<dbReference type="Proteomes" id="UP000594454">
    <property type="component" value="Chromosome 3"/>
</dbReference>
<dbReference type="EMBL" id="LR899011">
    <property type="protein sequence ID" value="CAD7083737.1"/>
    <property type="molecule type" value="Genomic_DNA"/>
</dbReference>
<dbReference type="AlphaFoldDB" id="A0A7R8UPK3"/>